<feature type="compositionally biased region" description="Low complexity" evidence="1">
    <location>
        <begin position="8"/>
        <end position="22"/>
    </location>
</feature>
<dbReference type="RefSeq" id="WP_184212259.1">
    <property type="nucleotide sequence ID" value="NZ_JACHIF010000011.1"/>
</dbReference>
<organism evidence="3 4">
    <name type="scientific">Prosthecobacter dejongeii</name>
    <dbReference type="NCBI Taxonomy" id="48465"/>
    <lineage>
        <taxon>Bacteria</taxon>
        <taxon>Pseudomonadati</taxon>
        <taxon>Verrucomicrobiota</taxon>
        <taxon>Verrucomicrobiia</taxon>
        <taxon>Verrucomicrobiales</taxon>
        <taxon>Verrucomicrobiaceae</taxon>
        <taxon>Prosthecobacter</taxon>
    </lineage>
</organism>
<accession>A0A7W7YPH0</accession>
<evidence type="ECO:0000313" key="4">
    <source>
        <dbReference type="Proteomes" id="UP000534294"/>
    </source>
</evidence>
<gene>
    <name evidence="3" type="ORF">HNQ64_004250</name>
</gene>
<dbReference type="GO" id="GO:0009307">
    <property type="term" value="P:DNA restriction-modification system"/>
    <property type="evidence" value="ECO:0007669"/>
    <property type="project" value="InterPro"/>
</dbReference>
<reference evidence="3 4" key="1">
    <citation type="submission" date="2020-08" db="EMBL/GenBank/DDBJ databases">
        <title>Genomic Encyclopedia of Type Strains, Phase IV (KMG-IV): sequencing the most valuable type-strain genomes for metagenomic binning, comparative biology and taxonomic classification.</title>
        <authorList>
            <person name="Goeker M."/>
        </authorList>
    </citation>
    <scope>NUCLEOTIDE SEQUENCE [LARGE SCALE GENOMIC DNA]</scope>
    <source>
        <strain evidence="3 4">DSM 12251</strain>
    </source>
</reference>
<keyword evidence="4" id="KW-1185">Reference proteome</keyword>
<dbReference type="GO" id="GO:0004519">
    <property type="term" value="F:endonuclease activity"/>
    <property type="evidence" value="ECO:0007669"/>
    <property type="project" value="InterPro"/>
</dbReference>
<dbReference type="EMBL" id="JACHIF010000011">
    <property type="protein sequence ID" value="MBB5039971.1"/>
    <property type="molecule type" value="Genomic_DNA"/>
</dbReference>
<feature type="region of interest" description="Disordered" evidence="1">
    <location>
        <begin position="1"/>
        <end position="25"/>
    </location>
</feature>
<dbReference type="AlphaFoldDB" id="A0A7W7YPH0"/>
<dbReference type="Pfam" id="PF04471">
    <property type="entry name" value="Mrr_cat"/>
    <property type="match status" value="1"/>
</dbReference>
<evidence type="ECO:0000259" key="2">
    <source>
        <dbReference type="Pfam" id="PF04471"/>
    </source>
</evidence>
<evidence type="ECO:0000256" key="1">
    <source>
        <dbReference type="SAM" id="MobiDB-lite"/>
    </source>
</evidence>
<dbReference type="GO" id="GO:0003677">
    <property type="term" value="F:DNA binding"/>
    <property type="evidence" value="ECO:0007669"/>
    <property type="project" value="InterPro"/>
</dbReference>
<name>A0A7W7YPH0_9BACT</name>
<protein>
    <recommendedName>
        <fullName evidence="2">Restriction endonuclease type IV Mrr domain-containing protein</fullName>
    </recommendedName>
</protein>
<proteinExistence type="predicted"/>
<dbReference type="InterPro" id="IPR007560">
    <property type="entry name" value="Restrct_endonuc_IV_Mrr"/>
</dbReference>
<comment type="caution">
    <text evidence="3">The sequence shown here is derived from an EMBL/GenBank/DDBJ whole genome shotgun (WGS) entry which is preliminary data.</text>
</comment>
<feature type="domain" description="Restriction endonuclease type IV Mrr" evidence="2">
    <location>
        <begin position="34"/>
        <end position="146"/>
    </location>
</feature>
<dbReference type="Proteomes" id="UP000534294">
    <property type="component" value="Unassembled WGS sequence"/>
</dbReference>
<evidence type="ECO:0000313" key="3">
    <source>
        <dbReference type="EMBL" id="MBB5039971.1"/>
    </source>
</evidence>
<sequence>MLDPFATLSSPGLSSAKSSSELTPGEWSPELIVSLDWMRVAELVRGIASHAGCELAGSRVLGDGSLAFGMIERPTTMHPQRALVKISAWNEWGATPESVTQFAQEVSTAKNTRGILIAPAGFSPSAILAAQQYRIETVDAAALCAVLQTLPPERSDLFFTIATAGAFTQPSCPVCLNKLERVDSDTQNAPPAIQVISERGLYAEHITCDLLDIAAGAEVNFLYPVQTRAMRVCGHATGDFSCDGTITIEVGGTLDGRIAARALNVLEGGELRGQFRILESGDLEPFVTRPDRWHWSCRNLAGKAGCLSIQFAPHG</sequence>